<gene>
    <name evidence="1" type="ordered locus">P9303_20391</name>
</gene>
<sequence length="54" mass="5943">MLFSYFLPLVVKTIFPTPVLKTPHPDMNGDPSTSIDSAAASAVLLRDIWWVLLG</sequence>
<name>A2CBB9_PROM3</name>
<accession>A2CBB9</accession>
<dbReference type="EMBL" id="CP000554">
    <property type="protein sequence ID" value="ABM78779.1"/>
    <property type="molecule type" value="Genomic_DNA"/>
</dbReference>
<dbReference type="HOGENOM" id="CLU_3046825_0_0_3"/>
<dbReference type="KEGG" id="pmf:P9303_20391"/>
<organism evidence="1 2">
    <name type="scientific">Prochlorococcus marinus (strain MIT 9303)</name>
    <dbReference type="NCBI Taxonomy" id="59922"/>
    <lineage>
        <taxon>Bacteria</taxon>
        <taxon>Bacillati</taxon>
        <taxon>Cyanobacteriota</taxon>
        <taxon>Cyanophyceae</taxon>
        <taxon>Synechococcales</taxon>
        <taxon>Prochlorococcaceae</taxon>
        <taxon>Prochlorococcus</taxon>
    </lineage>
</organism>
<protein>
    <submittedName>
        <fullName evidence="1">Uncharacterized protein</fullName>
    </submittedName>
</protein>
<dbReference type="AlphaFoldDB" id="A2CBB9"/>
<evidence type="ECO:0000313" key="1">
    <source>
        <dbReference type="EMBL" id="ABM78779.1"/>
    </source>
</evidence>
<proteinExistence type="predicted"/>
<evidence type="ECO:0000313" key="2">
    <source>
        <dbReference type="Proteomes" id="UP000002274"/>
    </source>
</evidence>
<dbReference type="Proteomes" id="UP000002274">
    <property type="component" value="Chromosome"/>
</dbReference>
<reference evidence="1 2" key="1">
    <citation type="journal article" date="2007" name="PLoS Genet.">
        <title>Patterns and implications of gene gain and loss in the evolution of Prochlorococcus.</title>
        <authorList>
            <person name="Kettler G.C."/>
            <person name="Martiny A.C."/>
            <person name="Huang K."/>
            <person name="Zucker J."/>
            <person name="Coleman M.L."/>
            <person name="Rodrigue S."/>
            <person name="Chen F."/>
            <person name="Lapidus A."/>
            <person name="Ferriera S."/>
            <person name="Johnson J."/>
            <person name="Steglich C."/>
            <person name="Church G.M."/>
            <person name="Richardson P."/>
            <person name="Chisholm S.W."/>
        </authorList>
    </citation>
    <scope>NUCLEOTIDE SEQUENCE [LARGE SCALE GENOMIC DNA]</scope>
    <source>
        <strain evidence="1 2">MIT 9303</strain>
    </source>
</reference>